<keyword evidence="1" id="KW-0175">Coiled coil</keyword>
<dbReference type="EMBL" id="LUUB01000079">
    <property type="protein sequence ID" value="OAF05490.1"/>
    <property type="molecule type" value="Genomic_DNA"/>
</dbReference>
<name>A0A176YH21_9BRAD</name>
<dbReference type="RefSeq" id="WP_063703608.1">
    <property type="nucleotide sequence ID" value="NZ_LUUB01000079.1"/>
</dbReference>
<evidence type="ECO:0000313" key="3">
    <source>
        <dbReference type="Proteomes" id="UP000076959"/>
    </source>
</evidence>
<dbReference type="STRING" id="1505087.AYJ54_00865"/>
<reference evidence="2 3" key="1">
    <citation type="submission" date="2016-03" db="EMBL/GenBank/DDBJ databases">
        <title>Draft Genome Sequence of the Strain BR 10245 (Bradyrhizobium sp.) isolated from nodules of Centrolobium paraense.</title>
        <authorList>
            <person name="Simoes-Araujo J.L.Sr."/>
            <person name="Barauna A.C."/>
            <person name="Silva K."/>
            <person name="Zilli J.E."/>
        </authorList>
    </citation>
    <scope>NUCLEOTIDE SEQUENCE [LARGE SCALE GENOMIC DNA]</scope>
    <source>
        <strain evidence="2 3">BR 10245</strain>
    </source>
</reference>
<organism evidence="2 3">
    <name type="scientific">Bradyrhizobium centrolobii</name>
    <dbReference type="NCBI Taxonomy" id="1505087"/>
    <lineage>
        <taxon>Bacteria</taxon>
        <taxon>Pseudomonadati</taxon>
        <taxon>Pseudomonadota</taxon>
        <taxon>Alphaproteobacteria</taxon>
        <taxon>Hyphomicrobiales</taxon>
        <taxon>Nitrobacteraceae</taxon>
        <taxon>Bradyrhizobium</taxon>
    </lineage>
</organism>
<keyword evidence="3" id="KW-1185">Reference proteome</keyword>
<dbReference type="Proteomes" id="UP000076959">
    <property type="component" value="Unassembled WGS sequence"/>
</dbReference>
<comment type="caution">
    <text evidence="2">The sequence shown here is derived from an EMBL/GenBank/DDBJ whole genome shotgun (WGS) entry which is preliminary data.</text>
</comment>
<evidence type="ECO:0000256" key="1">
    <source>
        <dbReference type="SAM" id="Coils"/>
    </source>
</evidence>
<sequence>MDAQEYKPMTTHELIRHLQRYQGDKSHSSSVDERWLATAIQSALDMACEVCNSKLCPESRKAVNEFRAAEIEKELDRKRRDIDALERDLKKVRAA</sequence>
<accession>A0A176YH21</accession>
<protein>
    <submittedName>
        <fullName evidence="2">Uncharacterized protein</fullName>
    </submittedName>
</protein>
<feature type="coiled-coil region" evidence="1">
    <location>
        <begin position="68"/>
        <end position="95"/>
    </location>
</feature>
<evidence type="ECO:0000313" key="2">
    <source>
        <dbReference type="EMBL" id="OAF05490.1"/>
    </source>
</evidence>
<proteinExistence type="predicted"/>
<dbReference type="AlphaFoldDB" id="A0A176YH21"/>
<gene>
    <name evidence="2" type="ORF">AYJ54_00865</name>
</gene>